<comment type="caution">
    <text evidence="1">The sequence shown here is derived from an EMBL/GenBank/DDBJ whole genome shotgun (WGS) entry which is preliminary data.</text>
</comment>
<proteinExistence type="predicted"/>
<evidence type="ECO:0000313" key="2">
    <source>
        <dbReference type="Proteomes" id="UP000286246"/>
    </source>
</evidence>
<dbReference type="Proteomes" id="UP000286246">
    <property type="component" value="Unassembled WGS sequence"/>
</dbReference>
<organism evidence="1 2">
    <name type="scientific">Sphingobacterium detergens</name>
    <dbReference type="NCBI Taxonomy" id="1145106"/>
    <lineage>
        <taxon>Bacteria</taxon>
        <taxon>Pseudomonadati</taxon>
        <taxon>Bacteroidota</taxon>
        <taxon>Sphingobacteriia</taxon>
        <taxon>Sphingobacteriales</taxon>
        <taxon>Sphingobacteriaceae</taxon>
        <taxon>Sphingobacterium</taxon>
    </lineage>
</organism>
<sequence>MDSKLMGGVNLLTDRQDVVGELAVAIQNQQV</sequence>
<dbReference type="EMBL" id="RAPY01000001">
    <property type="protein sequence ID" value="RKE55588.1"/>
    <property type="molecule type" value="Genomic_DNA"/>
</dbReference>
<gene>
    <name evidence="1" type="ORF">DFQ12_0422</name>
</gene>
<reference evidence="1 2" key="1">
    <citation type="submission" date="2018-09" db="EMBL/GenBank/DDBJ databases">
        <title>Genomic Encyclopedia of Type Strains, Phase III (KMG-III): the genomes of soil and plant-associated and newly described type strains.</title>
        <authorList>
            <person name="Whitman W."/>
        </authorList>
    </citation>
    <scope>NUCLEOTIDE SEQUENCE [LARGE SCALE GENOMIC DNA]</scope>
    <source>
        <strain evidence="1 2">CECT 7938</strain>
    </source>
</reference>
<evidence type="ECO:0000313" key="1">
    <source>
        <dbReference type="EMBL" id="RKE55588.1"/>
    </source>
</evidence>
<dbReference type="AlphaFoldDB" id="A0A420BFW0"/>
<protein>
    <submittedName>
        <fullName evidence="1">Uncharacterized protein</fullName>
    </submittedName>
</protein>
<accession>A0A420BFW0</accession>
<name>A0A420BFW0_SPHD1</name>
<keyword evidence="2" id="KW-1185">Reference proteome</keyword>